<dbReference type="InterPro" id="IPR049735">
    <property type="entry name" value="NovE/LmbU-like"/>
</dbReference>
<dbReference type="EMBL" id="JAMQAW010000004">
    <property type="protein sequence ID" value="MCM2387662.1"/>
    <property type="molecule type" value="Genomic_DNA"/>
</dbReference>
<feature type="compositionally biased region" description="Polar residues" evidence="1">
    <location>
        <begin position="1"/>
        <end position="14"/>
    </location>
</feature>
<keyword evidence="3" id="KW-1185">Reference proteome</keyword>
<dbReference type="RefSeq" id="WP_250918027.1">
    <property type="nucleotide sequence ID" value="NZ_JAMQAW010000004.1"/>
</dbReference>
<feature type="region of interest" description="Disordered" evidence="1">
    <location>
        <begin position="159"/>
        <end position="190"/>
    </location>
</feature>
<reference evidence="2" key="1">
    <citation type="submission" date="2022-06" db="EMBL/GenBank/DDBJ databases">
        <title>Genome public.</title>
        <authorList>
            <person name="Sun Q."/>
        </authorList>
    </citation>
    <scope>NUCLEOTIDE SEQUENCE</scope>
    <source>
        <strain evidence="2">CWNU-1</strain>
    </source>
</reference>
<accession>A0ABT0UHG4</accession>
<evidence type="ECO:0000313" key="3">
    <source>
        <dbReference type="Proteomes" id="UP001431429"/>
    </source>
</evidence>
<dbReference type="NCBIfam" id="NF038070">
    <property type="entry name" value="LmbU_fam_TF"/>
    <property type="match status" value="1"/>
</dbReference>
<comment type="caution">
    <text evidence="2">The sequence shown here is derived from an EMBL/GenBank/DDBJ whole genome shotgun (WGS) entry which is preliminary data.</text>
</comment>
<organism evidence="2 3">
    <name type="scientific">Streptomyces albipurpureus</name>
    <dbReference type="NCBI Taxonomy" id="2897419"/>
    <lineage>
        <taxon>Bacteria</taxon>
        <taxon>Bacillati</taxon>
        <taxon>Actinomycetota</taxon>
        <taxon>Actinomycetes</taxon>
        <taxon>Kitasatosporales</taxon>
        <taxon>Streptomycetaceae</taxon>
        <taxon>Streptomyces</taxon>
    </lineage>
</organism>
<feature type="compositionally biased region" description="Basic and acidic residues" evidence="1">
    <location>
        <begin position="167"/>
        <end position="184"/>
    </location>
</feature>
<proteinExistence type="predicted"/>
<evidence type="ECO:0000256" key="1">
    <source>
        <dbReference type="SAM" id="MobiDB-lite"/>
    </source>
</evidence>
<evidence type="ECO:0000313" key="2">
    <source>
        <dbReference type="EMBL" id="MCM2387662.1"/>
    </source>
</evidence>
<gene>
    <name evidence="2" type="ORF">NBG84_04950</name>
</gene>
<name>A0ABT0UHG4_9ACTN</name>
<dbReference type="Proteomes" id="UP001431429">
    <property type="component" value="Unassembled WGS sequence"/>
</dbReference>
<protein>
    <submittedName>
        <fullName evidence="2">LmbU family transcriptional regulator</fullName>
    </submittedName>
</protein>
<sequence>MAGNQSVRVQADESSNPDKREINSRAHVETSAFVTRTGLLLPKRIAFAKWVGIGNYLSNVISASTWCLGDWLVYGEASFNGRYRDAIELTSLDYQTLRNHAWVARRFPISRRRDALSFTHHAEVASLSEPEQDFWLRNAEEYGWSAKRLRREVKASLQERAVGNGRDPGERSDVRDPQKGREVEESAASAPGGTVSLRVLVPADRLEFCRATASRLGLNIETWAAQILLEAVGRAPDELLWQELTAVGGPVRAMQKTV</sequence>
<feature type="region of interest" description="Disordered" evidence="1">
    <location>
        <begin position="1"/>
        <end position="22"/>
    </location>
</feature>